<dbReference type="EMBL" id="CAJVPV010010181">
    <property type="protein sequence ID" value="CAG8648681.1"/>
    <property type="molecule type" value="Genomic_DNA"/>
</dbReference>
<feature type="domain" description="DUF7277" evidence="4">
    <location>
        <begin position="55"/>
        <end position="135"/>
    </location>
</feature>
<sequence length="658" mass="75414">MYSQSNCQPTLFDSHTLDNQGHNSNPNLLTSNIDEALEILKDWKDLESNLDDNLPILIGSRAAKYHLPSFRETNDWDLVVTVSQTIELLSSFIIGFIGSFQMLFYKGIGVKIHGYYKSSKKNSFTFDLDLVTNGQETIKNDDGSIVELLDIPIVTSSKLIMDMCREVDDITTIPLFGLKCRVASLEVLEALKTSHIFLPANFSKNISDLHTLRKVLQYTQKIPRTHSLFEPARDQSVANMLEIRTKETEITSEIHGQIFNRNKINDDNFSARLTVTHDELYELVKYGEQSTFKTMRNDLQNSWIDKSLFDNADYFTQLKCVKEEAMTIALKRYMIPRTCVDYEKAFCLALSHICTASINVWFRKFAVDNYPRLLSCDKDLTQIAKDIRNKCKLKKAIGDISILGQHFPDSDSFSIVEKLIQQTQEFNPPDLILPEPDDINVQFETFRYGLRIFPSNGKDNNEQKRGLECVITVVYKMYEENESKINESWWASVSVYPFKAESDDSENVDQSISDTDTPNGTDPTTNHPFDYDMINYDVEIVELEQKHILLIYSDHGSAGLGGFGDVESDSDMSPWVLTKPADQVASELGIPELNGDFLVRYIIAYLDPELPNGGDYPFRKAITTLEQKKGINMMPKQHLWFYLWWYATYFKRGDWGIS</sequence>
<evidence type="ECO:0000256" key="1">
    <source>
        <dbReference type="SAM" id="MobiDB-lite"/>
    </source>
</evidence>
<dbReference type="AlphaFoldDB" id="A0A9N9DQF8"/>
<dbReference type="OrthoDB" id="2339473at2759"/>
<gene>
    <name evidence="5" type="ORF">AMORRO_LOCUS9853</name>
</gene>
<reference evidence="5" key="1">
    <citation type="submission" date="2021-06" db="EMBL/GenBank/DDBJ databases">
        <authorList>
            <person name="Kallberg Y."/>
            <person name="Tangrot J."/>
            <person name="Rosling A."/>
        </authorList>
    </citation>
    <scope>NUCLEOTIDE SEQUENCE</scope>
    <source>
        <strain evidence="5">CL551</strain>
    </source>
</reference>
<protein>
    <submittedName>
        <fullName evidence="5">15795_t:CDS:1</fullName>
    </submittedName>
</protein>
<feature type="compositionally biased region" description="Low complexity" evidence="1">
    <location>
        <begin position="514"/>
        <end position="526"/>
    </location>
</feature>
<dbReference type="Pfam" id="PF23940">
    <property type="entry name" value="DUF7275"/>
    <property type="match status" value="1"/>
</dbReference>
<evidence type="ECO:0000259" key="4">
    <source>
        <dbReference type="Pfam" id="PF23942"/>
    </source>
</evidence>
<name>A0A9N9DQF8_9GLOM</name>
<dbReference type="InterPro" id="IPR055701">
    <property type="entry name" value="DUF7277"/>
</dbReference>
<organism evidence="5 6">
    <name type="scientific">Acaulospora morrowiae</name>
    <dbReference type="NCBI Taxonomy" id="94023"/>
    <lineage>
        <taxon>Eukaryota</taxon>
        <taxon>Fungi</taxon>
        <taxon>Fungi incertae sedis</taxon>
        <taxon>Mucoromycota</taxon>
        <taxon>Glomeromycotina</taxon>
        <taxon>Glomeromycetes</taxon>
        <taxon>Diversisporales</taxon>
        <taxon>Acaulosporaceae</taxon>
        <taxon>Acaulospora</taxon>
    </lineage>
</organism>
<evidence type="ECO:0000259" key="3">
    <source>
        <dbReference type="Pfam" id="PF23941"/>
    </source>
</evidence>
<proteinExistence type="predicted"/>
<keyword evidence="6" id="KW-1185">Reference proteome</keyword>
<feature type="region of interest" description="Disordered" evidence="1">
    <location>
        <begin position="1"/>
        <end position="26"/>
    </location>
</feature>
<evidence type="ECO:0000313" key="6">
    <source>
        <dbReference type="Proteomes" id="UP000789342"/>
    </source>
</evidence>
<dbReference type="Pfam" id="PF23942">
    <property type="entry name" value="DUF7277"/>
    <property type="match status" value="1"/>
</dbReference>
<evidence type="ECO:0000259" key="2">
    <source>
        <dbReference type="Pfam" id="PF23940"/>
    </source>
</evidence>
<feature type="region of interest" description="Disordered" evidence="1">
    <location>
        <begin position="502"/>
        <end position="528"/>
    </location>
</feature>
<feature type="domain" description="DUF7275" evidence="2">
    <location>
        <begin position="187"/>
        <end position="387"/>
    </location>
</feature>
<accession>A0A9N9DQF8</accession>
<evidence type="ECO:0000313" key="5">
    <source>
        <dbReference type="EMBL" id="CAG8648681.1"/>
    </source>
</evidence>
<dbReference type="Proteomes" id="UP000789342">
    <property type="component" value="Unassembled WGS sequence"/>
</dbReference>
<comment type="caution">
    <text evidence="5">The sequence shown here is derived from an EMBL/GenBank/DDBJ whole genome shotgun (WGS) entry which is preliminary data.</text>
</comment>
<dbReference type="InterPro" id="IPR055700">
    <property type="entry name" value="DUF7276"/>
</dbReference>
<dbReference type="Pfam" id="PF23941">
    <property type="entry name" value="DUF7276"/>
    <property type="match status" value="1"/>
</dbReference>
<feature type="domain" description="DUF7276" evidence="3">
    <location>
        <begin position="469"/>
        <end position="647"/>
    </location>
</feature>
<dbReference type="InterPro" id="IPR055699">
    <property type="entry name" value="DUF7275"/>
</dbReference>